<comment type="similarity">
    <text evidence="1 5">Belongs to the plant LTP family.</text>
</comment>
<evidence type="ECO:0000256" key="1">
    <source>
        <dbReference type="ARBA" id="ARBA00009748"/>
    </source>
</evidence>
<evidence type="ECO:0000256" key="2">
    <source>
        <dbReference type="ARBA" id="ARBA00022448"/>
    </source>
</evidence>
<evidence type="ECO:0000313" key="8">
    <source>
        <dbReference type="EMBL" id="KAL3534465.1"/>
    </source>
</evidence>
<dbReference type="SUPFAM" id="SSF47699">
    <property type="entry name" value="Bifunctional inhibitor/lipid-transfer protein/seed storage 2S albumin"/>
    <property type="match status" value="1"/>
</dbReference>
<evidence type="ECO:0000313" key="9">
    <source>
        <dbReference type="Proteomes" id="UP001630127"/>
    </source>
</evidence>
<dbReference type="Proteomes" id="UP001630127">
    <property type="component" value="Unassembled WGS sequence"/>
</dbReference>
<dbReference type="GO" id="GO:0008289">
    <property type="term" value="F:lipid binding"/>
    <property type="evidence" value="ECO:0007669"/>
    <property type="project" value="UniProtKB-KW"/>
</dbReference>
<reference evidence="8 9" key="1">
    <citation type="submission" date="2024-11" db="EMBL/GenBank/DDBJ databases">
        <title>A near-complete genome assembly of Cinchona calisaya.</title>
        <authorList>
            <person name="Lian D.C."/>
            <person name="Zhao X.W."/>
            <person name="Wei L."/>
        </authorList>
    </citation>
    <scope>NUCLEOTIDE SEQUENCE [LARGE SCALE GENOMIC DNA]</scope>
    <source>
        <tissue evidence="8">Nenye</tissue>
    </source>
</reference>
<dbReference type="PROSITE" id="PS00597">
    <property type="entry name" value="PLANT_LTP"/>
    <property type="match status" value="1"/>
</dbReference>
<evidence type="ECO:0000256" key="3">
    <source>
        <dbReference type="ARBA" id="ARBA00023121"/>
    </source>
</evidence>
<gene>
    <name evidence="8" type="ORF">ACH5RR_002926</name>
</gene>
<dbReference type="CDD" id="cd01960">
    <property type="entry name" value="nsLTP1"/>
    <property type="match status" value="1"/>
</dbReference>
<protein>
    <recommendedName>
        <fullName evidence="5">Non-specific lipid-transfer protein</fullName>
    </recommendedName>
</protein>
<dbReference type="SMART" id="SM00499">
    <property type="entry name" value="AAI"/>
    <property type="match status" value="1"/>
</dbReference>
<feature type="signal peptide" evidence="6">
    <location>
        <begin position="1"/>
        <end position="26"/>
    </location>
</feature>
<dbReference type="InterPro" id="IPR000528">
    <property type="entry name" value="Plant_nsLTP"/>
</dbReference>
<keyword evidence="6" id="KW-0732">Signal</keyword>
<comment type="function">
    <text evidence="5">Plant non-specific lipid-transfer proteins transfer phospholipids as well as galactolipids across membranes. May play a role in wax or cutin deposition in the cell walls of expanding epidermal cells and certain secretory tissues.</text>
</comment>
<dbReference type="InterPro" id="IPR016140">
    <property type="entry name" value="Bifunc_inhib/LTP/seed_store"/>
</dbReference>
<evidence type="ECO:0000256" key="4">
    <source>
        <dbReference type="ARBA" id="ARBA00023157"/>
    </source>
</evidence>
<dbReference type="InterPro" id="IPR036312">
    <property type="entry name" value="Bifun_inhib/LTP/seed_sf"/>
</dbReference>
<evidence type="ECO:0000259" key="7">
    <source>
        <dbReference type="SMART" id="SM00499"/>
    </source>
</evidence>
<comment type="caution">
    <text evidence="8">The sequence shown here is derived from an EMBL/GenBank/DDBJ whole genome shotgun (WGS) entry which is preliminary data.</text>
</comment>
<organism evidence="8 9">
    <name type="scientific">Cinchona calisaya</name>
    <dbReference type="NCBI Taxonomy" id="153742"/>
    <lineage>
        <taxon>Eukaryota</taxon>
        <taxon>Viridiplantae</taxon>
        <taxon>Streptophyta</taxon>
        <taxon>Embryophyta</taxon>
        <taxon>Tracheophyta</taxon>
        <taxon>Spermatophyta</taxon>
        <taxon>Magnoliopsida</taxon>
        <taxon>eudicotyledons</taxon>
        <taxon>Gunneridae</taxon>
        <taxon>Pentapetalae</taxon>
        <taxon>asterids</taxon>
        <taxon>lamiids</taxon>
        <taxon>Gentianales</taxon>
        <taxon>Rubiaceae</taxon>
        <taxon>Cinchonoideae</taxon>
        <taxon>Cinchoneae</taxon>
        <taxon>Cinchona</taxon>
    </lineage>
</organism>
<evidence type="ECO:0000256" key="6">
    <source>
        <dbReference type="SAM" id="SignalP"/>
    </source>
</evidence>
<keyword evidence="9" id="KW-1185">Reference proteome</keyword>
<proteinExistence type="inferred from homology"/>
<keyword evidence="3 5" id="KW-0446">Lipid-binding</keyword>
<name>A0ABD3ATD3_9GENT</name>
<dbReference type="AlphaFoldDB" id="A0ABD3ATD3"/>
<dbReference type="Gene3D" id="1.10.110.10">
    <property type="entry name" value="Plant lipid-transfer and hydrophobic proteins"/>
    <property type="match status" value="1"/>
</dbReference>
<keyword evidence="4" id="KW-1015">Disulfide bond</keyword>
<dbReference type="EMBL" id="JBJUIK010000002">
    <property type="protein sequence ID" value="KAL3534465.1"/>
    <property type="molecule type" value="Genomic_DNA"/>
</dbReference>
<dbReference type="PRINTS" id="PR00382">
    <property type="entry name" value="LIPIDTRNSFER"/>
</dbReference>
<keyword evidence="2 5" id="KW-0813">Transport</keyword>
<sequence length="117" mass="11797">MAKLSGVACIAFLICMAILFVPHAQAITCGDVASKLAPCIDYLKNGGTVPVACCDGIKALIDAAKTSADRKTVCNCLKAAAGSIKGIQPGLASGLPAKCGVNVPYPISAKTDCSKVN</sequence>
<feature type="chain" id="PRO_5044837832" description="Non-specific lipid-transfer protein" evidence="6">
    <location>
        <begin position="27"/>
        <end position="117"/>
    </location>
</feature>
<dbReference type="Pfam" id="PF00234">
    <property type="entry name" value="Tryp_alpha_amyl"/>
    <property type="match status" value="1"/>
</dbReference>
<dbReference type="PANTHER" id="PTHR33076">
    <property type="entry name" value="NON-SPECIFIC LIPID-TRANSFER PROTEIN 2-RELATED"/>
    <property type="match status" value="1"/>
</dbReference>
<dbReference type="FunFam" id="1.10.110.10:FF:000002">
    <property type="entry name" value="Non-specific lipid-transfer protein"/>
    <property type="match status" value="1"/>
</dbReference>
<feature type="domain" description="Bifunctional inhibitor/plant lipid transfer protein/seed storage helical" evidence="7">
    <location>
        <begin position="29"/>
        <end position="113"/>
    </location>
</feature>
<accession>A0ABD3ATD3</accession>
<evidence type="ECO:0000256" key="5">
    <source>
        <dbReference type="RuleBase" id="RU000628"/>
    </source>
</evidence>